<dbReference type="SUPFAM" id="SSF56436">
    <property type="entry name" value="C-type lectin-like"/>
    <property type="match status" value="1"/>
</dbReference>
<feature type="disulfide bond" evidence="6">
    <location>
        <begin position="111"/>
        <end position="120"/>
    </location>
</feature>
<dbReference type="Gene3D" id="2.10.25.10">
    <property type="entry name" value="Laminin"/>
    <property type="match status" value="2"/>
</dbReference>
<dbReference type="Pfam" id="PF00059">
    <property type="entry name" value="Lectin_C"/>
    <property type="match status" value="1"/>
</dbReference>
<evidence type="ECO:0000256" key="6">
    <source>
        <dbReference type="PROSITE-ProRule" id="PRU00076"/>
    </source>
</evidence>
<dbReference type="InterPro" id="IPR018378">
    <property type="entry name" value="C-type_lectin_CS"/>
</dbReference>
<dbReference type="GO" id="GO:0005509">
    <property type="term" value="F:calcium ion binding"/>
    <property type="evidence" value="ECO:0007669"/>
    <property type="project" value="InterPro"/>
</dbReference>
<feature type="domain" description="EGF-like" evidence="7">
    <location>
        <begin position="79"/>
        <end position="121"/>
    </location>
</feature>
<keyword evidence="3" id="KW-0677">Repeat</keyword>
<evidence type="ECO:0000256" key="3">
    <source>
        <dbReference type="ARBA" id="ARBA00022737"/>
    </source>
</evidence>
<dbReference type="SMART" id="SM00181">
    <property type="entry name" value="EGF"/>
    <property type="match status" value="2"/>
</dbReference>
<evidence type="ECO:0000256" key="4">
    <source>
        <dbReference type="ARBA" id="ARBA00023157"/>
    </source>
</evidence>
<feature type="domain" description="C-type lectin" evidence="8">
    <location>
        <begin position="12"/>
        <end position="69"/>
    </location>
</feature>
<evidence type="ECO:0000256" key="5">
    <source>
        <dbReference type="ARBA" id="ARBA00023180"/>
    </source>
</evidence>
<dbReference type="CDD" id="cd00037">
    <property type="entry name" value="CLECT"/>
    <property type="match status" value="1"/>
</dbReference>
<dbReference type="AlphaFoldDB" id="A0AAE0VP92"/>
<feature type="domain" description="EGF-like" evidence="7">
    <location>
        <begin position="123"/>
        <end position="159"/>
    </location>
</feature>
<dbReference type="SMART" id="SM00179">
    <property type="entry name" value="EGF_CA"/>
    <property type="match status" value="2"/>
</dbReference>
<dbReference type="InterPro" id="IPR001304">
    <property type="entry name" value="C-type_lectin-like"/>
</dbReference>
<proteinExistence type="predicted"/>
<dbReference type="PROSITE" id="PS50026">
    <property type="entry name" value="EGF_3"/>
    <property type="match status" value="2"/>
</dbReference>
<dbReference type="InterPro" id="IPR016187">
    <property type="entry name" value="CTDL_fold"/>
</dbReference>
<dbReference type="Pfam" id="PF07645">
    <property type="entry name" value="EGF_CA"/>
    <property type="match status" value="1"/>
</dbReference>
<feature type="disulfide bond" evidence="6">
    <location>
        <begin position="149"/>
        <end position="158"/>
    </location>
</feature>
<dbReference type="Proteomes" id="UP001195483">
    <property type="component" value="Unassembled WGS sequence"/>
</dbReference>
<reference evidence="9" key="3">
    <citation type="submission" date="2023-05" db="EMBL/GenBank/DDBJ databases">
        <authorList>
            <person name="Smith C.H."/>
        </authorList>
    </citation>
    <scope>NUCLEOTIDE SEQUENCE</scope>
    <source>
        <strain evidence="9">CHS0354</strain>
        <tissue evidence="9">Mantle</tissue>
    </source>
</reference>
<keyword evidence="4 6" id="KW-1015">Disulfide bond</keyword>
<dbReference type="PRINTS" id="PR00010">
    <property type="entry name" value="EGFBLOOD"/>
</dbReference>
<dbReference type="PROSITE" id="PS00022">
    <property type="entry name" value="EGF_1"/>
    <property type="match status" value="2"/>
</dbReference>
<evidence type="ECO:0000259" key="8">
    <source>
        <dbReference type="PROSITE" id="PS50041"/>
    </source>
</evidence>
<protein>
    <submittedName>
        <fullName evidence="9">Uncharacterized protein</fullName>
    </submittedName>
</protein>
<sequence length="166" mass="18556">EVAQRCSSCQRLWIGATRLYSSATWKWLNENIMEYTNWGNGEPNNIHDNENCAEVIPAWNSKWNDLDCSSSEGGYICEKFTPCNALRPNSLRCKHGGTCHNAGPIAFKCECPPNFTGNECELDVNECEFYPCQNGASCNNTIGDYNCHCPSRYTGKNCQLGTFAQS</sequence>
<gene>
    <name evidence="9" type="ORF">CHS0354_000151</name>
</gene>
<dbReference type="PROSITE" id="PS00010">
    <property type="entry name" value="ASX_HYDROXYL"/>
    <property type="match status" value="1"/>
</dbReference>
<dbReference type="CDD" id="cd00054">
    <property type="entry name" value="EGF_CA"/>
    <property type="match status" value="2"/>
</dbReference>
<dbReference type="InterPro" id="IPR049883">
    <property type="entry name" value="NOTCH1_EGF-like"/>
</dbReference>
<dbReference type="InterPro" id="IPR001881">
    <property type="entry name" value="EGF-like_Ca-bd_dom"/>
</dbReference>
<dbReference type="Gene3D" id="3.10.100.10">
    <property type="entry name" value="Mannose-Binding Protein A, subunit A"/>
    <property type="match status" value="1"/>
</dbReference>
<dbReference type="InterPro" id="IPR000152">
    <property type="entry name" value="EGF-type_Asp/Asn_hydroxyl_site"/>
</dbReference>
<dbReference type="InterPro" id="IPR018097">
    <property type="entry name" value="EGF_Ca-bd_CS"/>
</dbReference>
<dbReference type="SUPFAM" id="SSF57196">
    <property type="entry name" value="EGF/Laminin"/>
    <property type="match status" value="2"/>
</dbReference>
<dbReference type="Pfam" id="PF00008">
    <property type="entry name" value="EGF"/>
    <property type="match status" value="1"/>
</dbReference>
<evidence type="ECO:0000313" key="9">
    <source>
        <dbReference type="EMBL" id="KAK3583995.1"/>
    </source>
</evidence>
<comment type="caution">
    <text evidence="9">The sequence shown here is derived from an EMBL/GenBank/DDBJ whole genome shotgun (WGS) entry which is preliminary data.</text>
</comment>
<keyword evidence="2" id="KW-0732">Signal</keyword>
<dbReference type="InterPro" id="IPR016186">
    <property type="entry name" value="C-type_lectin-like/link_sf"/>
</dbReference>
<dbReference type="PANTHER" id="PTHR12916">
    <property type="entry name" value="CYTOCHROME C OXIDASE POLYPEPTIDE VIC-2"/>
    <property type="match status" value="1"/>
</dbReference>
<evidence type="ECO:0000256" key="2">
    <source>
        <dbReference type="ARBA" id="ARBA00022729"/>
    </source>
</evidence>
<evidence type="ECO:0000259" key="7">
    <source>
        <dbReference type="PROSITE" id="PS50026"/>
    </source>
</evidence>
<accession>A0AAE0VP92</accession>
<keyword evidence="5" id="KW-0325">Glycoprotein</keyword>
<comment type="caution">
    <text evidence="6">Lacks conserved residue(s) required for the propagation of feature annotation.</text>
</comment>
<keyword evidence="1 6" id="KW-0245">EGF-like domain</keyword>
<dbReference type="EMBL" id="JAEAOA010000054">
    <property type="protein sequence ID" value="KAK3583995.1"/>
    <property type="molecule type" value="Genomic_DNA"/>
</dbReference>
<evidence type="ECO:0000256" key="1">
    <source>
        <dbReference type="ARBA" id="ARBA00022536"/>
    </source>
</evidence>
<reference evidence="9" key="2">
    <citation type="journal article" date="2021" name="Genome Biol. Evol.">
        <title>Developing a high-quality reference genome for a parasitic bivalve with doubly uniparental inheritance (Bivalvia: Unionida).</title>
        <authorList>
            <person name="Smith C.H."/>
        </authorList>
    </citation>
    <scope>NUCLEOTIDE SEQUENCE</scope>
    <source>
        <strain evidence="9">CHS0354</strain>
        <tissue evidence="9">Mantle</tissue>
    </source>
</reference>
<dbReference type="PANTHER" id="PTHR12916:SF4">
    <property type="entry name" value="UNINFLATABLE, ISOFORM C"/>
    <property type="match status" value="1"/>
</dbReference>
<feature type="non-terminal residue" evidence="9">
    <location>
        <position position="166"/>
    </location>
</feature>
<dbReference type="PROSITE" id="PS01187">
    <property type="entry name" value="EGF_CA"/>
    <property type="match status" value="1"/>
</dbReference>
<evidence type="ECO:0000313" key="10">
    <source>
        <dbReference type="Proteomes" id="UP001195483"/>
    </source>
</evidence>
<keyword evidence="10" id="KW-1185">Reference proteome</keyword>
<dbReference type="InterPro" id="IPR000742">
    <property type="entry name" value="EGF"/>
</dbReference>
<dbReference type="PROSITE" id="PS00615">
    <property type="entry name" value="C_TYPE_LECTIN_1"/>
    <property type="match status" value="1"/>
</dbReference>
<reference evidence="9" key="1">
    <citation type="journal article" date="2021" name="Genome Biol. Evol.">
        <title>A High-Quality Reference Genome for a Parasitic Bivalve with Doubly Uniparental Inheritance (Bivalvia: Unionida).</title>
        <authorList>
            <person name="Smith C.H."/>
        </authorList>
    </citation>
    <scope>NUCLEOTIDE SEQUENCE</scope>
    <source>
        <strain evidence="9">CHS0354</strain>
    </source>
</reference>
<organism evidence="9 10">
    <name type="scientific">Potamilus streckersoni</name>
    <dbReference type="NCBI Taxonomy" id="2493646"/>
    <lineage>
        <taxon>Eukaryota</taxon>
        <taxon>Metazoa</taxon>
        <taxon>Spiralia</taxon>
        <taxon>Lophotrochozoa</taxon>
        <taxon>Mollusca</taxon>
        <taxon>Bivalvia</taxon>
        <taxon>Autobranchia</taxon>
        <taxon>Heteroconchia</taxon>
        <taxon>Palaeoheterodonta</taxon>
        <taxon>Unionida</taxon>
        <taxon>Unionoidea</taxon>
        <taxon>Unionidae</taxon>
        <taxon>Ambleminae</taxon>
        <taxon>Lampsilini</taxon>
        <taxon>Potamilus</taxon>
    </lineage>
</organism>
<name>A0AAE0VP92_9BIVA</name>
<dbReference type="FunFam" id="2.10.25.10:FF:000327">
    <property type="entry name" value="neurogenic locus notch homolog protein 4"/>
    <property type="match status" value="1"/>
</dbReference>
<dbReference type="PROSITE" id="PS50041">
    <property type="entry name" value="C_TYPE_LECTIN_2"/>
    <property type="match status" value="1"/>
</dbReference>